<evidence type="ECO:0000256" key="3">
    <source>
        <dbReference type="ARBA" id="ARBA00022827"/>
    </source>
</evidence>
<evidence type="ECO:0000313" key="8">
    <source>
        <dbReference type="EMBL" id="SLN53414.1"/>
    </source>
</evidence>
<comment type="cofactor">
    <cofactor evidence="1">
        <name>(6R)-5,10-methylene-5,6,7,8-tetrahydrofolate</name>
        <dbReference type="ChEBI" id="CHEBI:15636"/>
    </cofactor>
</comment>
<dbReference type="Proteomes" id="UP000193307">
    <property type="component" value="Unassembled WGS sequence"/>
</dbReference>
<evidence type="ECO:0000256" key="4">
    <source>
        <dbReference type="PIRSR" id="PIRSR602081-1"/>
    </source>
</evidence>
<dbReference type="Pfam" id="PF03441">
    <property type="entry name" value="FAD_binding_7"/>
    <property type="match status" value="1"/>
</dbReference>
<protein>
    <submittedName>
        <fullName evidence="8">Deoxyribodipyrimidine photo-lyase</fullName>
        <ecNumber evidence="8">4.1.99.3</ecNumber>
    </submittedName>
</protein>
<dbReference type="Pfam" id="PF00875">
    <property type="entry name" value="DNA_photolyase"/>
    <property type="match status" value="1"/>
</dbReference>
<dbReference type="EMBL" id="FWFW01000009">
    <property type="protein sequence ID" value="SLN53414.1"/>
    <property type="molecule type" value="Genomic_DNA"/>
</dbReference>
<comment type="similarity">
    <text evidence="6">Belongs to the DNA photolyase family.</text>
</comment>
<dbReference type="InterPro" id="IPR002081">
    <property type="entry name" value="Cryptochrome/DNA_photolyase_1"/>
</dbReference>
<dbReference type="PROSITE" id="PS51645">
    <property type="entry name" value="PHR_CRY_ALPHA_BETA"/>
    <property type="match status" value="1"/>
</dbReference>
<dbReference type="SUPFAM" id="SSF52425">
    <property type="entry name" value="Cryptochrome/photolyase, N-terminal domain"/>
    <property type="match status" value="1"/>
</dbReference>
<organism evidence="8 9">
    <name type="scientific">Pacificibacter marinus</name>
    <dbReference type="NCBI Taxonomy" id="658057"/>
    <lineage>
        <taxon>Bacteria</taxon>
        <taxon>Pseudomonadati</taxon>
        <taxon>Pseudomonadota</taxon>
        <taxon>Alphaproteobacteria</taxon>
        <taxon>Rhodobacterales</taxon>
        <taxon>Roseobacteraceae</taxon>
        <taxon>Pacificibacter</taxon>
    </lineage>
</organism>
<dbReference type="InterPro" id="IPR036155">
    <property type="entry name" value="Crypto/Photolyase_N_sf"/>
</dbReference>
<dbReference type="RefSeq" id="WP_085849835.1">
    <property type="nucleotide sequence ID" value="NZ_FNZV01000009.1"/>
</dbReference>
<feature type="binding site" evidence="4">
    <location>
        <position position="217"/>
    </location>
    <ligand>
        <name>FAD</name>
        <dbReference type="ChEBI" id="CHEBI:57692"/>
    </ligand>
</feature>
<dbReference type="SUPFAM" id="SSF48173">
    <property type="entry name" value="Cryptochrome/photolyase FAD-binding domain"/>
    <property type="match status" value="1"/>
</dbReference>
<evidence type="ECO:0000256" key="5">
    <source>
        <dbReference type="PIRSR" id="PIRSR602081-2"/>
    </source>
</evidence>
<keyword evidence="3 4" id="KW-0274">FAD</keyword>
<dbReference type="GO" id="GO:0071949">
    <property type="term" value="F:FAD binding"/>
    <property type="evidence" value="ECO:0007669"/>
    <property type="project" value="TreeGrafter"/>
</dbReference>
<dbReference type="PANTHER" id="PTHR11455">
    <property type="entry name" value="CRYPTOCHROME"/>
    <property type="match status" value="1"/>
</dbReference>
<gene>
    <name evidence="8" type="primary">phr</name>
    <name evidence="8" type="ORF">PAM7971_02720</name>
</gene>
<feature type="site" description="Electron transfer via tryptophanyl radical" evidence="5">
    <location>
        <position position="374"/>
    </location>
</feature>
<dbReference type="STRING" id="658057.SAMN04488032_10930"/>
<dbReference type="Gene3D" id="1.10.579.10">
    <property type="entry name" value="DNA Cyclobutane Dipyrimidine Photolyase, subunit A, domain 3"/>
    <property type="match status" value="1"/>
</dbReference>
<sequence length="466" mass="52697">MTIIWWIRRDMRLADNPALCAAARNGHVIPVFICDPSVEALGAAPKWRLGLGLEHLMAQINALGGQVILRRSDALEALKSLIQDTGATAVYWSRLYDADSIARDTRVKTGLQEIGVDTQSFEGHLLFEPWTTQTKQGGFYKVYTPFWRNVKERDIPSALPTPKLTFTDPPATDDLTSWHLGAEMNRGADVVLAHARVGESAAQDRLGDFIDENIGHYKARRDFPAEPVCSGLSENLTYGEISPRQIWHAGQHALFEGAQGAEHFLKELVWREFAYHLLYYVPNLPQDNFRSGWEKFPWRDDNKDANLWRRGRTGVRFVDAAMREMYVTGTMHNRARMIAASYLTKHLLTDWRVGRAWFEECLIDWDPAANAMGWQWVAGCGPDASPYFRIFNPDGQIDKFDKRGVYLDRWIAEDTPEPSVTALSYFNAVPRSWGLDHNAAYPAPIAPLNDGRLRALAAYSDMPKSG</sequence>
<evidence type="ECO:0000256" key="1">
    <source>
        <dbReference type="ARBA" id="ARBA00001932"/>
    </source>
</evidence>
<dbReference type="InterPro" id="IPR036134">
    <property type="entry name" value="Crypto/Photolyase_FAD-like_sf"/>
</dbReference>
<dbReference type="AlphaFoldDB" id="A0A1Y5T0I4"/>
<evidence type="ECO:0000259" key="7">
    <source>
        <dbReference type="PROSITE" id="PS51645"/>
    </source>
</evidence>
<feature type="binding site" evidence="4">
    <location>
        <position position="264"/>
    </location>
    <ligand>
        <name>FAD</name>
        <dbReference type="ChEBI" id="CHEBI:57692"/>
    </ligand>
</feature>
<dbReference type="PANTHER" id="PTHR11455:SF9">
    <property type="entry name" value="CRYPTOCHROME CIRCADIAN CLOCK 5 ISOFORM X1"/>
    <property type="match status" value="1"/>
</dbReference>
<dbReference type="InterPro" id="IPR014729">
    <property type="entry name" value="Rossmann-like_a/b/a_fold"/>
</dbReference>
<feature type="site" description="Electron transfer via tryptophanyl radical" evidence="5">
    <location>
        <position position="298"/>
    </location>
</feature>
<proteinExistence type="inferred from homology"/>
<dbReference type="InterPro" id="IPR006050">
    <property type="entry name" value="DNA_photolyase_N"/>
</dbReference>
<dbReference type="GO" id="GO:0009416">
    <property type="term" value="P:response to light stimulus"/>
    <property type="evidence" value="ECO:0007669"/>
    <property type="project" value="TreeGrafter"/>
</dbReference>
<dbReference type="Gene3D" id="1.25.40.80">
    <property type="match status" value="1"/>
</dbReference>
<keyword evidence="8" id="KW-0456">Lyase</keyword>
<dbReference type="InterPro" id="IPR005101">
    <property type="entry name" value="Cryptochr/Photolyase_FAD-bd"/>
</dbReference>
<evidence type="ECO:0000256" key="2">
    <source>
        <dbReference type="ARBA" id="ARBA00022630"/>
    </source>
</evidence>
<dbReference type="GO" id="GO:0003677">
    <property type="term" value="F:DNA binding"/>
    <property type="evidence" value="ECO:0007669"/>
    <property type="project" value="TreeGrafter"/>
</dbReference>
<dbReference type="GO" id="GO:0003904">
    <property type="term" value="F:deoxyribodipyrimidine photo-lyase activity"/>
    <property type="evidence" value="ECO:0007669"/>
    <property type="project" value="UniProtKB-EC"/>
</dbReference>
<evidence type="ECO:0000313" key="9">
    <source>
        <dbReference type="Proteomes" id="UP000193307"/>
    </source>
</evidence>
<comment type="cofactor">
    <cofactor evidence="4">
        <name>FAD</name>
        <dbReference type="ChEBI" id="CHEBI:57692"/>
    </cofactor>
    <text evidence="4">Binds 1 FAD per subunit.</text>
</comment>
<feature type="domain" description="Photolyase/cryptochrome alpha/beta" evidence="7">
    <location>
        <begin position="1"/>
        <end position="126"/>
    </location>
</feature>
<accession>A0A1Y5T0I4</accession>
<dbReference type="OrthoDB" id="9772484at2"/>
<dbReference type="PRINTS" id="PR00147">
    <property type="entry name" value="DNAPHOTLYASE"/>
</dbReference>
<keyword evidence="9" id="KW-1185">Reference proteome</keyword>
<dbReference type="Gene3D" id="3.40.50.620">
    <property type="entry name" value="HUPs"/>
    <property type="match status" value="1"/>
</dbReference>
<keyword evidence="6" id="KW-0157">Chromophore</keyword>
<evidence type="ECO:0000256" key="6">
    <source>
        <dbReference type="RuleBase" id="RU004182"/>
    </source>
</evidence>
<name>A0A1Y5T0I4_9RHOB</name>
<reference evidence="8 9" key="1">
    <citation type="submission" date="2017-03" db="EMBL/GenBank/DDBJ databases">
        <authorList>
            <person name="Afonso C.L."/>
            <person name="Miller P.J."/>
            <person name="Scott M.A."/>
            <person name="Spackman E."/>
            <person name="Goraichik I."/>
            <person name="Dimitrov K.M."/>
            <person name="Suarez D.L."/>
            <person name="Swayne D.E."/>
        </authorList>
    </citation>
    <scope>NUCLEOTIDE SEQUENCE [LARGE SCALE GENOMIC DNA]</scope>
    <source>
        <strain evidence="8 9">CECT 7971</strain>
    </source>
</reference>
<dbReference type="EC" id="4.1.99.3" evidence="8"/>
<keyword evidence="2 4" id="KW-0285">Flavoprotein</keyword>
<feature type="binding site" evidence="4">
    <location>
        <begin position="364"/>
        <end position="366"/>
    </location>
    <ligand>
        <name>FAD</name>
        <dbReference type="ChEBI" id="CHEBI:57692"/>
    </ligand>
</feature>
<feature type="site" description="Electron transfer via tryptophanyl radical" evidence="5">
    <location>
        <position position="351"/>
    </location>
</feature>